<evidence type="ECO:0008006" key="4">
    <source>
        <dbReference type="Google" id="ProtNLM"/>
    </source>
</evidence>
<dbReference type="PANTHER" id="PTHR42749:SF8">
    <property type="entry name" value="HSP70 FAMILY PROTEIN (AFU_ORTHOLOGUE AFUA_3G13740)"/>
    <property type="match status" value="1"/>
</dbReference>
<dbReference type="RefSeq" id="XP_033682845.1">
    <property type="nucleotide sequence ID" value="XM_033822072.1"/>
</dbReference>
<accession>A0A6A6IBT4</accession>
<reference evidence="2" key="1">
    <citation type="journal article" date="2020" name="Stud. Mycol.">
        <title>101 Dothideomycetes genomes: a test case for predicting lifestyles and emergence of pathogens.</title>
        <authorList>
            <person name="Haridas S."/>
            <person name="Albert R."/>
            <person name="Binder M."/>
            <person name="Bloem J."/>
            <person name="Labutti K."/>
            <person name="Salamov A."/>
            <person name="Andreopoulos B."/>
            <person name="Baker S."/>
            <person name="Barry K."/>
            <person name="Bills G."/>
            <person name="Bluhm B."/>
            <person name="Cannon C."/>
            <person name="Castanera R."/>
            <person name="Culley D."/>
            <person name="Daum C."/>
            <person name="Ezra D."/>
            <person name="Gonzalez J."/>
            <person name="Henrissat B."/>
            <person name="Kuo A."/>
            <person name="Liang C."/>
            <person name="Lipzen A."/>
            <person name="Lutzoni F."/>
            <person name="Magnuson J."/>
            <person name="Mondo S."/>
            <person name="Nolan M."/>
            <person name="Ohm R."/>
            <person name="Pangilinan J."/>
            <person name="Park H.-J."/>
            <person name="Ramirez L."/>
            <person name="Alfaro M."/>
            <person name="Sun H."/>
            <person name="Tritt A."/>
            <person name="Yoshinaga Y."/>
            <person name="Zwiers L.-H."/>
            <person name="Turgeon B."/>
            <person name="Goodwin S."/>
            <person name="Spatafora J."/>
            <person name="Crous P."/>
            <person name="Grigoriev I."/>
        </authorList>
    </citation>
    <scope>NUCLEOTIDE SEQUENCE</scope>
    <source>
        <strain evidence="2">CBS 122368</strain>
    </source>
</reference>
<name>A0A6A6IBT4_9PLEO</name>
<organism evidence="2 3">
    <name type="scientific">Trematosphaeria pertusa</name>
    <dbReference type="NCBI Taxonomy" id="390896"/>
    <lineage>
        <taxon>Eukaryota</taxon>
        <taxon>Fungi</taxon>
        <taxon>Dikarya</taxon>
        <taxon>Ascomycota</taxon>
        <taxon>Pezizomycotina</taxon>
        <taxon>Dothideomycetes</taxon>
        <taxon>Pleosporomycetidae</taxon>
        <taxon>Pleosporales</taxon>
        <taxon>Massarineae</taxon>
        <taxon>Trematosphaeriaceae</taxon>
        <taxon>Trematosphaeria</taxon>
    </lineage>
</organism>
<evidence type="ECO:0000313" key="2">
    <source>
        <dbReference type="EMBL" id="KAF2247841.1"/>
    </source>
</evidence>
<dbReference type="EMBL" id="ML987196">
    <property type="protein sequence ID" value="KAF2247841.1"/>
    <property type="molecule type" value="Genomic_DNA"/>
</dbReference>
<feature type="compositionally biased region" description="Basic and acidic residues" evidence="1">
    <location>
        <begin position="74"/>
        <end position="83"/>
    </location>
</feature>
<sequence>MSGLLRATSTGRKRRLQRHVHTTPQPSLKRIRKSLSVDPIPNARGEPTQTSASQIDHLAPSTQTRQHGTPRRRAAPDGRDSPDFRLAVDFGTTLSSITVAKRSWKQDAVLMVENFPGDKRLDRDGAQVPTESCYLKRKIEKRTTAGGPLEPEDNRRQDAGTGRRPRLKAAKVASPRVFGTPSPLEWPDSADYRFRHQVQRFLELTEYDAHHRDIATMYRIRQPKLLLDKRPQGEESRKELQQVLQQLRANGFIREDEDVICDLLTSFLHHCKDVLQTDHGFNDRSTVEVTFTVPICWGVNANATMAKCLTAAMRRAEFGVPGDSSLPNLFMVNEAEAAAIHALHSGFHDLNRGETFILVDCGGGTTDLGMYRVARSYPLRLETELSNPSGAATGASDLNERMWQTAFFNLCDEHYLCDPEEGVTIQNIIDTEIMPNFESDFKRDFKDGNRTQKFSFRIRGLRPSETNPRLQQGAFVLDFEDMWRIFEPSLLIIQQLIEDQVLVAVHKNITVDKIVLVGGFGDSPALKGFLQRNLERINAAHGKDIRLITTPPNTGATGVATGAIMRAQDKRYGPERICHWSYGVLRHVEWDPASDLHYMCS</sequence>
<dbReference type="Gene3D" id="3.90.640.10">
    <property type="entry name" value="Actin, Chain A, domain 4"/>
    <property type="match status" value="1"/>
</dbReference>
<feature type="region of interest" description="Disordered" evidence="1">
    <location>
        <begin position="137"/>
        <end position="170"/>
    </location>
</feature>
<dbReference type="OrthoDB" id="2963168at2759"/>
<dbReference type="GeneID" id="54575402"/>
<dbReference type="PANTHER" id="PTHR42749">
    <property type="entry name" value="CELL SHAPE-DETERMINING PROTEIN MREB"/>
    <property type="match status" value="1"/>
</dbReference>
<evidence type="ECO:0000313" key="3">
    <source>
        <dbReference type="Proteomes" id="UP000800094"/>
    </source>
</evidence>
<evidence type="ECO:0000256" key="1">
    <source>
        <dbReference type="SAM" id="MobiDB-lite"/>
    </source>
</evidence>
<protein>
    <recommendedName>
        <fullName evidence="4">Actin-like ATPase domain-containing protein</fullName>
    </recommendedName>
</protein>
<dbReference type="Gene3D" id="3.30.420.40">
    <property type="match status" value="2"/>
</dbReference>
<feature type="compositionally biased region" description="Basic residues" evidence="1">
    <location>
        <begin position="11"/>
        <end position="21"/>
    </location>
</feature>
<keyword evidence="3" id="KW-1185">Reference proteome</keyword>
<dbReference type="AlphaFoldDB" id="A0A6A6IBT4"/>
<dbReference type="SUPFAM" id="SSF53067">
    <property type="entry name" value="Actin-like ATPase domain"/>
    <property type="match status" value="2"/>
</dbReference>
<dbReference type="CDD" id="cd10170">
    <property type="entry name" value="ASKHA_NBD_HSP70"/>
    <property type="match status" value="1"/>
</dbReference>
<feature type="region of interest" description="Disordered" evidence="1">
    <location>
        <begin position="1"/>
        <end position="83"/>
    </location>
</feature>
<dbReference type="Proteomes" id="UP000800094">
    <property type="component" value="Unassembled WGS sequence"/>
</dbReference>
<gene>
    <name evidence="2" type="ORF">BU26DRAFT_321708</name>
</gene>
<feature type="compositionally biased region" description="Polar residues" evidence="1">
    <location>
        <begin position="47"/>
        <end position="67"/>
    </location>
</feature>
<proteinExistence type="predicted"/>
<dbReference type="InterPro" id="IPR043129">
    <property type="entry name" value="ATPase_NBD"/>
</dbReference>